<dbReference type="EMBL" id="DRBS01000016">
    <property type="protein sequence ID" value="HDD43305.1"/>
    <property type="molecule type" value="Genomic_DNA"/>
</dbReference>
<dbReference type="InterPro" id="IPR053888">
    <property type="entry name" value="MRM3-like_sub_bind"/>
</dbReference>
<gene>
    <name evidence="4" type="ORF">ENG63_00385</name>
</gene>
<dbReference type="InterPro" id="IPR004441">
    <property type="entry name" value="rRNA_MeTrfase_TrmH"/>
</dbReference>
<dbReference type="InterPro" id="IPR013123">
    <property type="entry name" value="SpoU_subst-bd"/>
</dbReference>
<dbReference type="AlphaFoldDB" id="A0A7C0U1U5"/>
<evidence type="ECO:0000256" key="2">
    <source>
        <dbReference type="ARBA" id="ARBA00022679"/>
    </source>
</evidence>
<dbReference type="Pfam" id="PF00588">
    <property type="entry name" value="SpoU_methylase"/>
    <property type="match status" value="1"/>
</dbReference>
<dbReference type="GO" id="GO:0005829">
    <property type="term" value="C:cytosol"/>
    <property type="evidence" value="ECO:0007669"/>
    <property type="project" value="TreeGrafter"/>
</dbReference>
<dbReference type="SMART" id="SM00967">
    <property type="entry name" value="SpoU_sub_bind"/>
    <property type="match status" value="1"/>
</dbReference>
<keyword evidence="1 4" id="KW-0489">Methyltransferase</keyword>
<evidence type="ECO:0000259" key="3">
    <source>
        <dbReference type="SMART" id="SM00967"/>
    </source>
</evidence>
<dbReference type="Gene3D" id="3.30.1330.30">
    <property type="match status" value="1"/>
</dbReference>
<dbReference type="Pfam" id="PF22435">
    <property type="entry name" value="MRM3-like_sub_bind"/>
    <property type="match status" value="1"/>
</dbReference>
<proteinExistence type="predicted"/>
<protein>
    <submittedName>
        <fullName evidence="4">RNA methyltransferase</fullName>
    </submittedName>
</protein>
<keyword evidence="2" id="KW-0808">Transferase</keyword>
<dbReference type="InterPro" id="IPR029026">
    <property type="entry name" value="tRNA_m1G_MTases_N"/>
</dbReference>
<dbReference type="InterPro" id="IPR029064">
    <property type="entry name" value="Ribosomal_eL30-like_sf"/>
</dbReference>
<dbReference type="CDD" id="cd18095">
    <property type="entry name" value="SpoU-like_rRNA-MTase"/>
    <property type="match status" value="1"/>
</dbReference>
<accession>A0A7C0U1U5</accession>
<dbReference type="GO" id="GO:0003723">
    <property type="term" value="F:RNA binding"/>
    <property type="evidence" value="ECO:0007669"/>
    <property type="project" value="InterPro"/>
</dbReference>
<reference evidence="4" key="1">
    <citation type="journal article" date="2020" name="mSystems">
        <title>Genome- and Community-Level Interaction Insights into Carbon Utilization and Element Cycling Functions of Hydrothermarchaeota in Hydrothermal Sediment.</title>
        <authorList>
            <person name="Zhou Z."/>
            <person name="Liu Y."/>
            <person name="Xu W."/>
            <person name="Pan J."/>
            <person name="Luo Z.H."/>
            <person name="Li M."/>
        </authorList>
    </citation>
    <scope>NUCLEOTIDE SEQUENCE [LARGE SCALE GENOMIC DNA]</scope>
    <source>
        <strain evidence="4">HyVt-233</strain>
    </source>
</reference>
<dbReference type="Gene3D" id="3.40.1280.10">
    <property type="match status" value="1"/>
</dbReference>
<dbReference type="InterPro" id="IPR001537">
    <property type="entry name" value="SpoU_MeTrfase"/>
</dbReference>
<dbReference type="PANTHER" id="PTHR46429:SF1">
    <property type="entry name" value="23S RRNA (GUANOSINE-2'-O-)-METHYLTRANSFERASE RLMB"/>
    <property type="match status" value="1"/>
</dbReference>
<sequence>MVIKSKENKFFKWVKELTETKKRKKEKRFLLEGFTFVKETLEKFPELIEYIILGEGFTKSEKGKEFLKFLKEKDFPHYIFSSSLVKEISSTETPQGIIAVIKQPEYQDISSFLKKEPNIVILLEEIQEPNNVGAIIRVALAVGASAVFYTKGTADPYSLKSVRASAVAILYLPVIRIEEIKEVITMLKENGFQIIATLPKGGENLFKTDFSQKLAVILGNEARGVSEKTKNLADKLITIPMSKKAQSLNVAVSAGIIFYHILYKNKIF</sequence>
<name>A0A7C0U1U5_DESA2</name>
<comment type="caution">
    <text evidence="4">The sequence shown here is derived from an EMBL/GenBank/DDBJ whole genome shotgun (WGS) entry which is preliminary data.</text>
</comment>
<dbReference type="SUPFAM" id="SSF55315">
    <property type="entry name" value="L30e-like"/>
    <property type="match status" value="1"/>
</dbReference>
<dbReference type="PANTHER" id="PTHR46429">
    <property type="entry name" value="23S RRNA (GUANOSINE-2'-O-)-METHYLTRANSFERASE RLMB"/>
    <property type="match status" value="1"/>
</dbReference>
<organism evidence="4">
    <name type="scientific">Desulfofervidus auxilii</name>
    <dbReference type="NCBI Taxonomy" id="1621989"/>
    <lineage>
        <taxon>Bacteria</taxon>
        <taxon>Pseudomonadati</taxon>
        <taxon>Thermodesulfobacteriota</taxon>
        <taxon>Candidatus Desulfofervidia</taxon>
        <taxon>Candidatus Desulfofervidales</taxon>
        <taxon>Candidatus Desulfofervidaceae</taxon>
        <taxon>Candidatus Desulfofervidus</taxon>
    </lineage>
</organism>
<dbReference type="GO" id="GO:0032259">
    <property type="term" value="P:methylation"/>
    <property type="evidence" value="ECO:0007669"/>
    <property type="project" value="UniProtKB-KW"/>
</dbReference>
<dbReference type="InterPro" id="IPR029028">
    <property type="entry name" value="Alpha/beta_knot_MTases"/>
</dbReference>
<dbReference type="GO" id="GO:0006396">
    <property type="term" value="P:RNA processing"/>
    <property type="evidence" value="ECO:0007669"/>
    <property type="project" value="InterPro"/>
</dbReference>
<dbReference type="SUPFAM" id="SSF75217">
    <property type="entry name" value="alpha/beta knot"/>
    <property type="match status" value="1"/>
</dbReference>
<dbReference type="Proteomes" id="UP000886289">
    <property type="component" value="Unassembled WGS sequence"/>
</dbReference>
<evidence type="ECO:0000313" key="4">
    <source>
        <dbReference type="EMBL" id="HDD43305.1"/>
    </source>
</evidence>
<evidence type="ECO:0000256" key="1">
    <source>
        <dbReference type="ARBA" id="ARBA00022603"/>
    </source>
</evidence>
<feature type="domain" description="RNA 2-O ribose methyltransferase substrate binding" evidence="3">
    <location>
        <begin position="30"/>
        <end position="107"/>
    </location>
</feature>
<dbReference type="GO" id="GO:0008173">
    <property type="term" value="F:RNA methyltransferase activity"/>
    <property type="evidence" value="ECO:0007669"/>
    <property type="project" value="InterPro"/>
</dbReference>